<feature type="non-terminal residue" evidence="2">
    <location>
        <position position="350"/>
    </location>
</feature>
<feature type="transmembrane region" description="Helical" evidence="1">
    <location>
        <begin position="327"/>
        <end position="348"/>
    </location>
</feature>
<gene>
    <name evidence="2" type="ORF">G6045_40295</name>
</gene>
<feature type="transmembrane region" description="Helical" evidence="1">
    <location>
        <begin position="199"/>
        <end position="220"/>
    </location>
</feature>
<feature type="transmembrane region" description="Helical" evidence="1">
    <location>
        <begin position="293"/>
        <end position="315"/>
    </location>
</feature>
<name>A0A6G4XX87_9ACTN</name>
<accession>A0A6G4XX87</accession>
<dbReference type="Proteomes" id="UP000481109">
    <property type="component" value="Unassembled WGS sequence"/>
</dbReference>
<evidence type="ECO:0000313" key="3">
    <source>
        <dbReference type="Proteomes" id="UP000481109"/>
    </source>
</evidence>
<protein>
    <submittedName>
        <fullName evidence="2">Uncharacterized protein</fullName>
    </submittedName>
</protein>
<dbReference type="RefSeq" id="WP_165337215.1">
    <property type="nucleotide sequence ID" value="NZ_JAAKZW010000432.1"/>
</dbReference>
<evidence type="ECO:0000313" key="2">
    <source>
        <dbReference type="EMBL" id="NGO81843.1"/>
    </source>
</evidence>
<comment type="caution">
    <text evidence="2">The sequence shown here is derived from an EMBL/GenBank/DDBJ whole genome shotgun (WGS) entry which is preliminary data.</text>
</comment>
<keyword evidence="1" id="KW-0472">Membrane</keyword>
<organism evidence="2 3">
    <name type="scientific">Streptomyces mesophilus</name>
    <dbReference type="NCBI Taxonomy" id="1775132"/>
    <lineage>
        <taxon>Bacteria</taxon>
        <taxon>Bacillati</taxon>
        <taxon>Actinomycetota</taxon>
        <taxon>Actinomycetes</taxon>
        <taxon>Kitasatosporales</taxon>
        <taxon>Streptomycetaceae</taxon>
        <taxon>Streptomyces</taxon>
    </lineage>
</organism>
<sequence length="350" mass="35994">MTYGRAVTGALAGGVALAVLLWWAGASVDALQLPGATGQFGIDGVRILGGWLGPWTYEVPAELGASGDPSDLERYRGLYETAMQIRYGVLFVCFLAGALFLIRRLPPVGARRIWMSFLAVWAWCLVSGTLAVSLSAPWAIAARGSGSYRFLPNLASSMASGHQLVVGAGLVAAAVTVIVAGLAARGAQPVPQNVVRTGAARLAASLGTAVIAVSLIVLSYQRVAAAIQEAGASAEAGDLARQLLLLGIWSAPSDGMSTTWLLYRAADALVLVVVWFALRLLPALLTRATFPALMAYGVCVTIFGLLCGQVVRAVVDGPDPYGGLNRWSGMGAGVPAAVVFGALAGAVATG</sequence>
<evidence type="ECO:0000256" key="1">
    <source>
        <dbReference type="SAM" id="Phobius"/>
    </source>
</evidence>
<keyword evidence="3" id="KW-1185">Reference proteome</keyword>
<proteinExistence type="predicted"/>
<feature type="transmembrane region" description="Helical" evidence="1">
    <location>
        <begin position="114"/>
        <end position="141"/>
    </location>
</feature>
<feature type="transmembrane region" description="Helical" evidence="1">
    <location>
        <begin position="261"/>
        <end position="281"/>
    </location>
</feature>
<keyword evidence="1" id="KW-0812">Transmembrane</keyword>
<dbReference type="AlphaFoldDB" id="A0A6G4XX87"/>
<reference evidence="2 3" key="1">
    <citation type="submission" date="2020-02" db="EMBL/GenBank/DDBJ databases">
        <title>Whole-genome analyses of novel actinobacteria.</title>
        <authorList>
            <person name="Sahin N."/>
            <person name="Tokatli A."/>
        </authorList>
    </citation>
    <scope>NUCLEOTIDE SEQUENCE [LARGE SCALE GENOMIC DNA]</scope>
    <source>
        <strain evidence="2 3">YC504</strain>
    </source>
</reference>
<keyword evidence="1" id="KW-1133">Transmembrane helix</keyword>
<feature type="transmembrane region" description="Helical" evidence="1">
    <location>
        <begin position="161"/>
        <end position="187"/>
    </location>
</feature>
<dbReference type="EMBL" id="JAAKZW010000432">
    <property type="protein sequence ID" value="NGO81843.1"/>
    <property type="molecule type" value="Genomic_DNA"/>
</dbReference>
<feature type="transmembrane region" description="Helical" evidence="1">
    <location>
        <begin position="85"/>
        <end position="102"/>
    </location>
</feature>